<proteinExistence type="predicted"/>
<evidence type="ECO:0000313" key="2">
    <source>
        <dbReference type="EMBL" id="RZS99168.1"/>
    </source>
</evidence>
<reference evidence="2 3" key="1">
    <citation type="submission" date="2019-02" db="EMBL/GenBank/DDBJ databases">
        <title>Genomic Encyclopedia of Type Strains, Phase IV (KMG-IV): sequencing the most valuable type-strain genomes for metagenomic binning, comparative biology and taxonomic classification.</title>
        <authorList>
            <person name="Goeker M."/>
        </authorList>
    </citation>
    <scope>NUCLEOTIDE SEQUENCE [LARGE SCALE GENOMIC DNA]</scope>
    <source>
        <strain evidence="2 3">DSM 17196</strain>
    </source>
</reference>
<gene>
    <name evidence="2" type="ORF">EV197_0377</name>
</gene>
<dbReference type="Pfam" id="PF22322">
    <property type="entry name" value="DUF6973"/>
    <property type="match status" value="1"/>
</dbReference>
<name>A0A4Q7PGX1_9FLAO</name>
<protein>
    <recommendedName>
        <fullName evidence="1">DUF6973 domain-containing protein</fullName>
    </recommendedName>
</protein>
<comment type="caution">
    <text evidence="2">The sequence shown here is derived from an EMBL/GenBank/DDBJ whole genome shotgun (WGS) entry which is preliminary data.</text>
</comment>
<keyword evidence="3" id="KW-1185">Reference proteome</keyword>
<evidence type="ECO:0000259" key="1">
    <source>
        <dbReference type="Pfam" id="PF22322"/>
    </source>
</evidence>
<feature type="domain" description="DUF6973" evidence="1">
    <location>
        <begin position="20"/>
        <end position="141"/>
    </location>
</feature>
<organism evidence="2 3">
    <name type="scientific">Aquimarina brevivitae</name>
    <dbReference type="NCBI Taxonomy" id="323412"/>
    <lineage>
        <taxon>Bacteria</taxon>
        <taxon>Pseudomonadati</taxon>
        <taxon>Bacteroidota</taxon>
        <taxon>Flavobacteriia</taxon>
        <taxon>Flavobacteriales</taxon>
        <taxon>Flavobacteriaceae</taxon>
        <taxon>Aquimarina</taxon>
    </lineage>
</organism>
<dbReference type="RefSeq" id="WP_130285023.1">
    <property type="nucleotide sequence ID" value="NZ_SGXE01000001.1"/>
</dbReference>
<dbReference type="OrthoDB" id="1496068at2"/>
<sequence>MNIWRVIKGLAFKELRRLALLFIRHPLKIYPTFRATKETIAICDRLYDKVHHGHGPANAFRHALWNALIARHAYAITGNAEAAASWVKQFTDLHEELSPNNAIEKAMDLHNNRIGRELFLMNPENSTAAIMELIRSQVAEAVLISKQQDIKKYPNQLICIE</sequence>
<dbReference type="InterPro" id="IPR054246">
    <property type="entry name" value="DUF6973"/>
</dbReference>
<dbReference type="EMBL" id="SGXE01000001">
    <property type="protein sequence ID" value="RZS99168.1"/>
    <property type="molecule type" value="Genomic_DNA"/>
</dbReference>
<dbReference type="AlphaFoldDB" id="A0A4Q7PGX1"/>
<accession>A0A4Q7PGX1</accession>
<dbReference type="Proteomes" id="UP000292262">
    <property type="component" value="Unassembled WGS sequence"/>
</dbReference>
<evidence type="ECO:0000313" key="3">
    <source>
        <dbReference type="Proteomes" id="UP000292262"/>
    </source>
</evidence>